<proteinExistence type="predicted"/>
<dbReference type="EMBL" id="JABJWZ010000031">
    <property type="protein sequence ID" value="MBB1252911.1"/>
    <property type="molecule type" value="Genomic_DNA"/>
</dbReference>
<accession>A0A7W3ZLX7</accession>
<dbReference type="RefSeq" id="WP_181353703.1">
    <property type="nucleotide sequence ID" value="NZ_JABJWZ010000031.1"/>
</dbReference>
<reference evidence="2" key="1">
    <citation type="submission" date="2020-05" db="EMBL/GenBank/DDBJ databases">
        <title>Classification of alakaliphilic streptomycetes isolated from an alkaline soil next to Lonar Crater, India and a proposal for the recognition of Streptomyces alkaliterrae sp. nov.</title>
        <authorList>
            <person name="Golinska P."/>
        </authorList>
    </citation>
    <scope>NUCLEOTIDE SEQUENCE [LARGE SCALE GENOMIC DNA]</scope>
    <source>
        <strain evidence="2">OF3</strain>
    </source>
</reference>
<sequence length="181" mass="19900">MDTLTISRRDADQLVADVEAYLARQAPRTAHPLVTAPTDRLVAEALASLPAGPAPDLSAPSRAWRWLPERAWRAVARLRPRRDVTVQQYLGLLVMVLERHGWTGAGARRTVGGCRCIAGAQELLAHLGYGAEGTADAAGRAIQDVLHRRGEKQPYWEWNDARDRRRAEVLALLREAAATVA</sequence>
<dbReference type="Pfam" id="PF19698">
    <property type="entry name" value="DUF6197"/>
    <property type="match status" value="1"/>
</dbReference>
<dbReference type="AlphaFoldDB" id="A0A7W3ZLX7"/>
<organism evidence="1 2">
    <name type="scientific">Streptomyces alkaliterrae</name>
    <dbReference type="NCBI Taxonomy" id="2213162"/>
    <lineage>
        <taxon>Bacteria</taxon>
        <taxon>Bacillati</taxon>
        <taxon>Actinomycetota</taxon>
        <taxon>Actinomycetes</taxon>
        <taxon>Kitasatosporales</taxon>
        <taxon>Streptomycetaceae</taxon>
        <taxon>Streptomyces</taxon>
    </lineage>
</organism>
<dbReference type="Proteomes" id="UP000525686">
    <property type="component" value="Unassembled WGS sequence"/>
</dbReference>
<name>A0A7W3ZLX7_9ACTN</name>
<protein>
    <submittedName>
        <fullName evidence="1">Uncharacterized protein</fullName>
    </submittedName>
</protein>
<evidence type="ECO:0000313" key="2">
    <source>
        <dbReference type="Proteomes" id="UP000525686"/>
    </source>
</evidence>
<gene>
    <name evidence="1" type="ORF">H3146_05955</name>
</gene>
<comment type="caution">
    <text evidence="1">The sequence shown here is derived from an EMBL/GenBank/DDBJ whole genome shotgun (WGS) entry which is preliminary data.</text>
</comment>
<dbReference type="InterPro" id="IPR045677">
    <property type="entry name" value="DUF6197"/>
</dbReference>
<evidence type="ECO:0000313" key="1">
    <source>
        <dbReference type="EMBL" id="MBB1252911.1"/>
    </source>
</evidence>